<evidence type="ECO:0000313" key="3">
    <source>
        <dbReference type="Proteomes" id="UP000467840"/>
    </source>
</evidence>
<dbReference type="Gene3D" id="1.20.120.1750">
    <property type="match status" value="1"/>
</dbReference>
<dbReference type="Pfam" id="PF21235">
    <property type="entry name" value="UBA_ARI1"/>
    <property type="match status" value="1"/>
</dbReference>
<gene>
    <name evidence="2" type="ORF">GH714_014680</name>
</gene>
<proteinExistence type="predicted"/>
<dbReference type="InterPro" id="IPR048962">
    <property type="entry name" value="ARIH1-like_UBL"/>
</dbReference>
<evidence type="ECO:0000259" key="1">
    <source>
        <dbReference type="Pfam" id="PF21235"/>
    </source>
</evidence>
<name>A0A6A6NH65_HEVBR</name>
<feature type="domain" description="E3 ubiquitin-protein ligase ARIH1-like UBA-like" evidence="1">
    <location>
        <begin position="1"/>
        <end position="37"/>
    </location>
</feature>
<reference evidence="2 3" key="1">
    <citation type="journal article" date="2020" name="Mol. Plant">
        <title>The Chromosome-Based Rubber Tree Genome Provides New Insights into Spurge Genome Evolution and Rubber Biosynthesis.</title>
        <authorList>
            <person name="Liu J."/>
            <person name="Shi C."/>
            <person name="Shi C.C."/>
            <person name="Li W."/>
            <person name="Zhang Q.J."/>
            <person name="Zhang Y."/>
            <person name="Li K."/>
            <person name="Lu H.F."/>
            <person name="Shi C."/>
            <person name="Zhu S.T."/>
            <person name="Xiao Z.Y."/>
            <person name="Nan H."/>
            <person name="Yue Y."/>
            <person name="Zhu X.G."/>
            <person name="Wu Y."/>
            <person name="Hong X.N."/>
            <person name="Fan G.Y."/>
            <person name="Tong Y."/>
            <person name="Zhang D."/>
            <person name="Mao C.L."/>
            <person name="Liu Y.L."/>
            <person name="Hao S.J."/>
            <person name="Liu W.Q."/>
            <person name="Lv M.Q."/>
            <person name="Zhang H.B."/>
            <person name="Liu Y."/>
            <person name="Hu-Tang G.R."/>
            <person name="Wang J.P."/>
            <person name="Wang J.H."/>
            <person name="Sun Y.H."/>
            <person name="Ni S.B."/>
            <person name="Chen W.B."/>
            <person name="Zhang X.C."/>
            <person name="Jiao Y.N."/>
            <person name="Eichler E.E."/>
            <person name="Li G.H."/>
            <person name="Liu X."/>
            <person name="Gao L.Z."/>
        </authorList>
    </citation>
    <scope>NUCLEOTIDE SEQUENCE [LARGE SCALE GENOMIC DNA]</scope>
    <source>
        <strain evidence="3">cv. GT1</strain>
        <tissue evidence="2">Leaf</tissue>
    </source>
</reference>
<comment type="caution">
    <text evidence="2">The sequence shown here is derived from an EMBL/GenBank/DDBJ whole genome shotgun (WGS) entry which is preliminary data.</text>
</comment>
<organism evidence="2 3">
    <name type="scientific">Hevea brasiliensis</name>
    <name type="common">Para rubber tree</name>
    <name type="synonym">Siphonia brasiliensis</name>
    <dbReference type="NCBI Taxonomy" id="3981"/>
    <lineage>
        <taxon>Eukaryota</taxon>
        <taxon>Viridiplantae</taxon>
        <taxon>Streptophyta</taxon>
        <taxon>Embryophyta</taxon>
        <taxon>Tracheophyta</taxon>
        <taxon>Spermatophyta</taxon>
        <taxon>Magnoliopsida</taxon>
        <taxon>eudicotyledons</taxon>
        <taxon>Gunneridae</taxon>
        <taxon>Pentapetalae</taxon>
        <taxon>rosids</taxon>
        <taxon>fabids</taxon>
        <taxon>Malpighiales</taxon>
        <taxon>Euphorbiaceae</taxon>
        <taxon>Crotonoideae</taxon>
        <taxon>Micrandreae</taxon>
        <taxon>Hevea</taxon>
    </lineage>
</organism>
<evidence type="ECO:0000313" key="2">
    <source>
        <dbReference type="EMBL" id="KAF2324481.1"/>
    </source>
</evidence>
<dbReference type="AlphaFoldDB" id="A0A6A6NH65"/>
<protein>
    <recommendedName>
        <fullName evidence="1">E3 ubiquitin-protein ligase ARIH1-like UBA-like domain-containing protein</fullName>
    </recommendedName>
</protein>
<keyword evidence="3" id="KW-1185">Reference proteome</keyword>
<dbReference type="EMBL" id="JAAGAX010000001">
    <property type="protein sequence ID" value="KAF2324481.1"/>
    <property type="molecule type" value="Genomic_DNA"/>
</dbReference>
<dbReference type="Proteomes" id="UP000467840">
    <property type="component" value="Chromosome 5"/>
</dbReference>
<sequence>MKEDISDVSRVLSLSKDEASILLRYFNWSVSKVNDVWFVDEFEIREKLGLLEKPVVVHQNDSASVGQDMIDSLVSEEDKKIGRSILSSWLSLILKRMGAQNGVLAQDVSHRPLDCETVKKWVLKNTSESENMNYILAYCKPCPNCSMSSKLSQGSYGKQVYVTFQLGLFLMFTSLPHPKLSKIVNLNP</sequence>
<accession>A0A6A6NH65</accession>